<comment type="caution">
    <text evidence="5">The sequence shown here is derived from an EMBL/GenBank/DDBJ whole genome shotgun (WGS) entry which is preliminary data.</text>
</comment>
<evidence type="ECO:0000313" key="6">
    <source>
        <dbReference type="Proteomes" id="UP000640052"/>
    </source>
</evidence>
<keyword evidence="3" id="KW-0732">Signal</keyword>
<evidence type="ECO:0000313" key="5">
    <source>
        <dbReference type="EMBL" id="GIH27824.1"/>
    </source>
</evidence>
<evidence type="ECO:0000256" key="3">
    <source>
        <dbReference type="ARBA" id="ARBA00022729"/>
    </source>
</evidence>
<evidence type="ECO:0000256" key="1">
    <source>
        <dbReference type="ARBA" id="ARBA00004613"/>
    </source>
</evidence>
<protein>
    <recommendedName>
        <fullName evidence="4">Carbohydrate-binding module family 96 domain-containing protein</fullName>
    </recommendedName>
</protein>
<feature type="domain" description="Carbohydrate-binding module family 96" evidence="4">
    <location>
        <begin position="24"/>
        <end position="186"/>
    </location>
</feature>
<reference evidence="5" key="1">
    <citation type="submission" date="2021-01" db="EMBL/GenBank/DDBJ databases">
        <title>Whole genome shotgun sequence of Acrocarpospora phusangensis NBRC 108782.</title>
        <authorList>
            <person name="Komaki H."/>
            <person name="Tamura T."/>
        </authorList>
    </citation>
    <scope>NUCLEOTIDE SEQUENCE</scope>
    <source>
        <strain evidence="5">NBRC 108782</strain>
    </source>
</reference>
<evidence type="ECO:0000259" key="4">
    <source>
        <dbReference type="Pfam" id="PF24517"/>
    </source>
</evidence>
<dbReference type="Proteomes" id="UP000640052">
    <property type="component" value="Unassembled WGS sequence"/>
</dbReference>
<organism evidence="5 6">
    <name type="scientific">Acrocarpospora phusangensis</name>
    <dbReference type="NCBI Taxonomy" id="1070424"/>
    <lineage>
        <taxon>Bacteria</taxon>
        <taxon>Bacillati</taxon>
        <taxon>Actinomycetota</taxon>
        <taxon>Actinomycetes</taxon>
        <taxon>Streptosporangiales</taxon>
        <taxon>Streptosporangiaceae</taxon>
        <taxon>Acrocarpospora</taxon>
    </lineage>
</organism>
<dbReference type="NCBIfam" id="NF033679">
    <property type="entry name" value="DNRLRE_dom"/>
    <property type="match status" value="1"/>
</dbReference>
<keyword evidence="2" id="KW-0964">Secreted</keyword>
<sequence>MVSAAGLTALPAEAHSTTIERVFSLSPVEDVDVSEWNDENSPAGNYNSHLATGTIYGYAIRALLRFDTGVLPPGTVTSATLSLSNNAAPSCGPEVGEGIQVRRVTSAWSQEFLHWGNKPDSTTEDAQIATKAVTPECETWPDRVEWPVTGIVQDWVDGAENHGLVLQSPSEDTSVDNYRWFWSSENPDLHPLHDPPVLTVTVAVVSAPRIFKCYLGPADLPMSGGIKVLSLTPTAGTVVTDPAGGAIGEIEIEHDPAATGQGTGPIWSASAPYSVTVPPGVLQNGWDIRWRCRATNPAAGTHSDWYPWRYGTVDVP</sequence>
<evidence type="ECO:0000256" key="2">
    <source>
        <dbReference type="ARBA" id="ARBA00022525"/>
    </source>
</evidence>
<dbReference type="Pfam" id="PF24517">
    <property type="entry name" value="CBM96"/>
    <property type="match status" value="1"/>
</dbReference>
<dbReference type="AlphaFoldDB" id="A0A919QEQ4"/>
<accession>A0A919QEQ4</accession>
<keyword evidence="6" id="KW-1185">Reference proteome</keyword>
<proteinExistence type="predicted"/>
<gene>
    <name evidence="5" type="ORF">Aph01nite_61340</name>
</gene>
<name>A0A919QEQ4_9ACTN</name>
<dbReference type="InterPro" id="IPR055372">
    <property type="entry name" value="CBM96"/>
</dbReference>
<dbReference type="GO" id="GO:0005576">
    <property type="term" value="C:extracellular region"/>
    <property type="evidence" value="ECO:0007669"/>
    <property type="project" value="UniProtKB-SubCell"/>
</dbReference>
<comment type="subcellular location">
    <subcellularLocation>
        <location evidence="1">Secreted</location>
    </subcellularLocation>
</comment>
<dbReference type="EMBL" id="BOOA01000064">
    <property type="protein sequence ID" value="GIH27824.1"/>
    <property type="molecule type" value="Genomic_DNA"/>
</dbReference>